<evidence type="ECO:0000313" key="8">
    <source>
        <dbReference type="EMBL" id="PRZ18991.1"/>
    </source>
</evidence>
<sequence>MPNQLNTETPSAARPDSTTQASTQSSASQNSVPQNPLPQEAGRHPQADRESFSFEVEARIDGALGRTGTIRTPHGDIKTPAFIPVATKATIKTVRPEEMLEVGAQAALANAYHLNLQPGTDVIDAAGGLGKFMNWPLPTFTDSGGFQVMSLGAGFKKVITMDASVVPDDTAVAPKKVRLALVDDDGVTFKSHIDGTTHRFTPEISMKLQHEIGADIIFAFDELTTLFNTRDYQETSLERTRLWAERCLSAHRGLTAERSHRPYQALFGVLQGAQYEDLRRKAAKDLGSMEIEGQSFDGFGIGGALDKENLGTIVGWMAEELPDNKPRHLLGISEPEDFFTAIENGADTFDCVSPSRVARTGRVYHPDGRFNIPQARFKRDFSPIDEECTCYTCQNYTRAYLHHLFKAKEMLYNTLCTIHNEHYTIKMVDDIRASIEQGRFYEFRDATLSRYQAGATP</sequence>
<dbReference type="Proteomes" id="UP000238217">
    <property type="component" value="Unassembled WGS sequence"/>
</dbReference>
<protein>
    <recommendedName>
        <fullName evidence="5">Queuine tRNA-ribosyltransferase</fullName>
        <ecNumber evidence="5">2.4.2.29</ecNumber>
    </recommendedName>
    <alternativeName>
        <fullName evidence="5">Guanine insertion enzyme</fullName>
    </alternativeName>
    <alternativeName>
        <fullName evidence="5">tRNA-guanine transglycosylase</fullName>
    </alternativeName>
</protein>
<organism evidence="8 9">
    <name type="scientific">Nesterenkonia sandarakina</name>
    <dbReference type="NCBI Taxonomy" id="272918"/>
    <lineage>
        <taxon>Bacteria</taxon>
        <taxon>Bacillati</taxon>
        <taxon>Actinomycetota</taxon>
        <taxon>Actinomycetes</taxon>
        <taxon>Micrococcales</taxon>
        <taxon>Micrococcaceae</taxon>
        <taxon>Nesterenkonia</taxon>
    </lineage>
</organism>
<accession>A0A2T0YTT0</accession>
<evidence type="ECO:0000256" key="2">
    <source>
        <dbReference type="ARBA" id="ARBA00022679"/>
    </source>
</evidence>
<comment type="pathway">
    <text evidence="5">tRNA modification; tRNA-queuosine biosynthesis.</text>
</comment>
<dbReference type="PANTHER" id="PTHR46499">
    <property type="entry name" value="QUEUINE TRNA-RIBOSYLTRANSFERASE"/>
    <property type="match status" value="1"/>
</dbReference>
<dbReference type="InterPro" id="IPR004803">
    <property type="entry name" value="TGT"/>
</dbReference>
<evidence type="ECO:0000256" key="3">
    <source>
        <dbReference type="ARBA" id="ARBA00022694"/>
    </source>
</evidence>
<proteinExistence type="inferred from homology"/>
<comment type="subunit">
    <text evidence="5">Homodimer. Within each dimer, one monomer is responsible for RNA recognition and catalysis, while the other monomer binds to the replacement base PreQ1.</text>
</comment>
<feature type="binding site" evidence="5">
    <location>
        <position position="419"/>
    </location>
    <ligand>
        <name>Zn(2+)</name>
        <dbReference type="ChEBI" id="CHEBI:29105"/>
    </ligand>
</feature>
<feature type="region of interest" description="Disordered" evidence="6">
    <location>
        <begin position="1"/>
        <end position="49"/>
    </location>
</feature>
<dbReference type="SUPFAM" id="SSF51713">
    <property type="entry name" value="tRNA-guanine transglycosylase"/>
    <property type="match status" value="1"/>
</dbReference>
<keyword evidence="3 5" id="KW-0819">tRNA processing</keyword>
<dbReference type="Gene3D" id="3.20.20.105">
    <property type="entry name" value="Queuine tRNA-ribosyltransferase-like"/>
    <property type="match status" value="1"/>
</dbReference>
<feature type="binding site" evidence="5">
    <location>
        <position position="221"/>
    </location>
    <ligand>
        <name>substrate</name>
    </ligand>
</feature>
<dbReference type="GO" id="GO:0008479">
    <property type="term" value="F:tRNA-guanosine(34) queuine transglycosylase activity"/>
    <property type="evidence" value="ECO:0007669"/>
    <property type="project" value="UniProtKB-UniRule"/>
</dbReference>
<dbReference type="UniPathway" id="UPA00392"/>
<feature type="binding site" evidence="5">
    <location>
        <position position="271"/>
    </location>
    <ligand>
        <name>substrate</name>
    </ligand>
</feature>
<feature type="binding site" evidence="5">
    <location>
        <position position="388"/>
    </location>
    <ligand>
        <name>Zn(2+)</name>
        <dbReference type="ChEBI" id="CHEBI:29105"/>
    </ligand>
</feature>
<evidence type="ECO:0000256" key="4">
    <source>
        <dbReference type="ARBA" id="ARBA00022785"/>
    </source>
</evidence>
<dbReference type="EMBL" id="PVTY01000001">
    <property type="protein sequence ID" value="PRZ18991.1"/>
    <property type="molecule type" value="Genomic_DNA"/>
</dbReference>
<dbReference type="InterPro" id="IPR036511">
    <property type="entry name" value="TGT-like_sf"/>
</dbReference>
<keyword evidence="4 5" id="KW-0671">Queuosine biosynthesis</keyword>
<feature type="binding site" evidence="5">
    <location>
        <begin position="142"/>
        <end position="146"/>
    </location>
    <ligand>
        <name>substrate</name>
    </ligand>
</feature>
<evidence type="ECO:0000256" key="1">
    <source>
        <dbReference type="ARBA" id="ARBA00022676"/>
    </source>
</evidence>
<feature type="active site" description="Nucleophile" evidence="5">
    <location>
        <position position="350"/>
    </location>
</feature>
<keyword evidence="2 5" id="KW-0808">Transferase</keyword>
<keyword evidence="9" id="KW-1185">Reference proteome</keyword>
<feature type="binding site" evidence="5">
    <location>
        <position position="303"/>
    </location>
    <ligand>
        <name>substrate</name>
    </ligand>
</feature>
<dbReference type="GO" id="GO:0046872">
    <property type="term" value="F:metal ion binding"/>
    <property type="evidence" value="ECO:0007669"/>
    <property type="project" value="UniProtKB-KW"/>
</dbReference>
<dbReference type="HAMAP" id="MF_00168">
    <property type="entry name" value="Q_tRNA_Tgt"/>
    <property type="match status" value="1"/>
</dbReference>
<feature type="binding site" evidence="5">
    <location>
        <position position="390"/>
    </location>
    <ligand>
        <name>Zn(2+)</name>
        <dbReference type="ChEBI" id="CHEBI:29105"/>
    </ligand>
</feature>
<reference evidence="8 9" key="1">
    <citation type="submission" date="2018-03" db="EMBL/GenBank/DDBJ databases">
        <title>Comparative analysis of microorganisms from saline springs in Andes Mountain Range, Colombia.</title>
        <authorList>
            <person name="Rubin E."/>
        </authorList>
    </citation>
    <scope>NUCLEOTIDE SEQUENCE [LARGE SCALE GENOMIC DNA]</scope>
    <source>
        <strain evidence="8 9">CG 35</strain>
    </source>
</reference>
<comment type="similarity">
    <text evidence="5">Belongs to the queuine tRNA-ribosyltransferase family.</text>
</comment>
<evidence type="ECO:0000256" key="6">
    <source>
        <dbReference type="SAM" id="MobiDB-lite"/>
    </source>
</evidence>
<dbReference type="Pfam" id="PF01702">
    <property type="entry name" value="TGT"/>
    <property type="match status" value="1"/>
</dbReference>
<feature type="compositionally biased region" description="Low complexity" evidence="6">
    <location>
        <begin position="17"/>
        <end position="29"/>
    </location>
</feature>
<feature type="binding site" evidence="5">
    <location>
        <position position="393"/>
    </location>
    <ligand>
        <name>Zn(2+)</name>
        <dbReference type="ChEBI" id="CHEBI:29105"/>
    </ligand>
</feature>
<evidence type="ECO:0000256" key="5">
    <source>
        <dbReference type="HAMAP-Rule" id="MF_00168"/>
    </source>
</evidence>
<comment type="caution">
    <text evidence="8">The sequence shown here is derived from an EMBL/GenBank/DDBJ whole genome shotgun (WGS) entry which is preliminary data.</text>
</comment>
<evidence type="ECO:0000313" key="9">
    <source>
        <dbReference type="Proteomes" id="UP000238217"/>
    </source>
</evidence>
<keyword evidence="5" id="KW-0479">Metal-binding</keyword>
<feature type="domain" description="tRNA-guanine(15) transglycosylase-like" evidence="7">
    <location>
        <begin position="65"/>
        <end position="452"/>
    </location>
</feature>
<gene>
    <name evidence="5" type="primary">tgt</name>
    <name evidence="8" type="ORF">BCL67_101303</name>
</gene>
<evidence type="ECO:0000259" key="7">
    <source>
        <dbReference type="Pfam" id="PF01702"/>
    </source>
</evidence>
<keyword evidence="5" id="KW-0862">Zinc</keyword>
<name>A0A2T0YTT0_9MICC</name>
<feature type="compositionally biased region" description="Polar residues" evidence="6">
    <location>
        <begin position="1"/>
        <end position="10"/>
    </location>
</feature>
<dbReference type="InterPro" id="IPR002616">
    <property type="entry name" value="tRNA_ribo_trans-like"/>
</dbReference>
<comment type="catalytic activity">
    <reaction evidence="5">
        <text>7-aminomethyl-7-carbaguanine + guanosine(34) in tRNA = 7-aminomethyl-7-carbaguanosine(34) in tRNA + guanine</text>
        <dbReference type="Rhea" id="RHEA:24104"/>
        <dbReference type="Rhea" id="RHEA-COMP:10341"/>
        <dbReference type="Rhea" id="RHEA-COMP:10342"/>
        <dbReference type="ChEBI" id="CHEBI:16235"/>
        <dbReference type="ChEBI" id="CHEBI:58703"/>
        <dbReference type="ChEBI" id="CHEBI:74269"/>
        <dbReference type="ChEBI" id="CHEBI:82833"/>
        <dbReference type="EC" id="2.4.2.29"/>
    </reaction>
</comment>
<dbReference type="EC" id="2.4.2.29" evidence="5"/>
<dbReference type="InterPro" id="IPR050076">
    <property type="entry name" value="ArchSynthase1/Queuine_TRR"/>
</dbReference>
<dbReference type="GO" id="GO:0008616">
    <property type="term" value="P:tRNA queuosine(34) biosynthetic process"/>
    <property type="evidence" value="ECO:0007669"/>
    <property type="project" value="UniProtKB-UniRule"/>
</dbReference>
<dbReference type="GO" id="GO:0005737">
    <property type="term" value="C:cytoplasm"/>
    <property type="evidence" value="ECO:0007669"/>
    <property type="project" value="TreeGrafter"/>
</dbReference>
<comment type="function">
    <text evidence="5">Catalyzes the base-exchange of a guanine (G) residue with the queuine precursor 7-aminomethyl-7-deazaguanine (PreQ1) at position 34 (anticodon wobble position) in tRNAs with GU(N) anticodons (tRNA-Asp, -Asn, -His and -Tyr). Catalysis occurs through a double-displacement mechanism. The nucleophile active site attacks the C1' of nucleotide 34 to detach the guanine base from the RNA, forming a covalent enzyme-RNA intermediate. The proton acceptor active site deprotonates the incoming PreQ1, allowing a nucleophilic attack on the C1' of the ribose to form the product. After dissociation, two additional enzymatic reactions on the tRNA convert PreQ1 to queuine (Q), resulting in the hypermodified nucleoside queuosine (7-(((4,5-cis-dihydroxy-2-cyclopenten-1-yl)amino)methyl)-7-deazaguanosine).</text>
</comment>
<feature type="active site" description="Proton acceptor" evidence="5">
    <location>
        <position position="142"/>
    </location>
</feature>
<dbReference type="AlphaFoldDB" id="A0A2T0YTT0"/>
<comment type="caution">
    <text evidence="5">Lacks conserved residue(s) required for the propagation of feature annotation.</text>
</comment>
<dbReference type="NCBIfam" id="TIGR00430">
    <property type="entry name" value="Q_tRNA_tgt"/>
    <property type="match status" value="1"/>
</dbReference>
<dbReference type="NCBIfam" id="TIGR00449">
    <property type="entry name" value="tgt_general"/>
    <property type="match status" value="1"/>
</dbReference>
<dbReference type="PANTHER" id="PTHR46499:SF1">
    <property type="entry name" value="QUEUINE TRNA-RIBOSYLTRANSFERASE"/>
    <property type="match status" value="1"/>
</dbReference>
<comment type="cofactor">
    <cofactor evidence="5">
        <name>Zn(2+)</name>
        <dbReference type="ChEBI" id="CHEBI:29105"/>
    </cofactor>
    <text evidence="5">Binds 1 zinc ion per subunit.</text>
</comment>
<keyword evidence="1 5" id="KW-0328">Glycosyltransferase</keyword>